<sequence length="74" mass="8409">MNKLLANELIRGNNHGTIIGNVSFHRKDKKKAAHCSCQYFLPLVLLKFPGAGYAFGDSRPARGPFREINWPRIR</sequence>
<proteinExistence type="predicted"/>
<gene>
    <name evidence="1" type="ORF">PUN28_018877</name>
</gene>
<protein>
    <submittedName>
        <fullName evidence="1">Uncharacterized protein</fullName>
    </submittedName>
</protein>
<evidence type="ECO:0000313" key="1">
    <source>
        <dbReference type="EMBL" id="KAL0101356.1"/>
    </source>
</evidence>
<dbReference type="AlphaFoldDB" id="A0AAW2EGH2"/>
<accession>A0AAW2EGH2</accession>
<keyword evidence="2" id="KW-1185">Reference proteome</keyword>
<reference evidence="1 2" key="1">
    <citation type="submission" date="2023-03" db="EMBL/GenBank/DDBJ databases">
        <title>High recombination rates correlate with genetic variation in Cardiocondyla obscurior ants.</title>
        <authorList>
            <person name="Errbii M."/>
        </authorList>
    </citation>
    <scope>NUCLEOTIDE SEQUENCE [LARGE SCALE GENOMIC DNA]</scope>
    <source>
        <strain evidence="1">Alpha-2009</strain>
        <tissue evidence="1">Whole body</tissue>
    </source>
</reference>
<evidence type="ECO:0000313" key="2">
    <source>
        <dbReference type="Proteomes" id="UP001430953"/>
    </source>
</evidence>
<comment type="caution">
    <text evidence="1">The sequence shown here is derived from an EMBL/GenBank/DDBJ whole genome shotgun (WGS) entry which is preliminary data.</text>
</comment>
<name>A0AAW2EGH2_9HYME</name>
<dbReference type="EMBL" id="JADYXP020000024">
    <property type="protein sequence ID" value="KAL0101356.1"/>
    <property type="molecule type" value="Genomic_DNA"/>
</dbReference>
<dbReference type="Proteomes" id="UP001430953">
    <property type="component" value="Unassembled WGS sequence"/>
</dbReference>
<organism evidence="1 2">
    <name type="scientific">Cardiocondyla obscurior</name>
    <dbReference type="NCBI Taxonomy" id="286306"/>
    <lineage>
        <taxon>Eukaryota</taxon>
        <taxon>Metazoa</taxon>
        <taxon>Ecdysozoa</taxon>
        <taxon>Arthropoda</taxon>
        <taxon>Hexapoda</taxon>
        <taxon>Insecta</taxon>
        <taxon>Pterygota</taxon>
        <taxon>Neoptera</taxon>
        <taxon>Endopterygota</taxon>
        <taxon>Hymenoptera</taxon>
        <taxon>Apocrita</taxon>
        <taxon>Aculeata</taxon>
        <taxon>Formicoidea</taxon>
        <taxon>Formicidae</taxon>
        <taxon>Myrmicinae</taxon>
        <taxon>Cardiocondyla</taxon>
    </lineage>
</organism>